<evidence type="ECO:0000256" key="1">
    <source>
        <dbReference type="SAM" id="MobiDB-lite"/>
    </source>
</evidence>
<sequence>MYRIGLGGALLTILLAGCSAGQTPDEAPTPPSTSQRDACGADALNDYQGRRATESTLARLEEASDAERVRVVGPNQAVTMDYRAQRLNVKLDDRQRIVELTCG</sequence>
<dbReference type="PANTHER" id="PTHR39600:SF1">
    <property type="entry name" value="PEPTIDASE INHIBITOR I78 FAMILY PROTEIN"/>
    <property type="match status" value="1"/>
</dbReference>
<dbReference type="InterPro" id="IPR021719">
    <property type="entry name" value="Prot_inh_I78"/>
</dbReference>
<accession>Q1QTC1</accession>
<keyword evidence="4" id="KW-1185">Reference proteome</keyword>
<feature type="signal peptide" evidence="2">
    <location>
        <begin position="1"/>
        <end position="21"/>
    </location>
</feature>
<name>Q1QTC1_CHRI1</name>
<gene>
    <name evidence="3" type="ordered locus">Csal_2942</name>
</gene>
<dbReference type="PANTHER" id="PTHR39600">
    <property type="entry name" value="PEPTIDASE INHIBITOR I78 FAMILY PROTEIN"/>
    <property type="match status" value="1"/>
</dbReference>
<dbReference type="STRING" id="290398.Csal_2942"/>
<proteinExistence type="predicted"/>
<protein>
    <recommendedName>
        <fullName evidence="5">Peptidase inhibitor I78 family protein</fullName>
    </recommendedName>
</protein>
<dbReference type="KEGG" id="csa:Csal_2942"/>
<organism evidence="3 4">
    <name type="scientific">Chromohalobacter israelensis (strain ATCC BAA-138 / DSM 3043 / CIP 106854 / NCIMB 13768 / 1H11)</name>
    <name type="common">Chromohalobacter salexigens</name>
    <dbReference type="NCBI Taxonomy" id="290398"/>
    <lineage>
        <taxon>Bacteria</taxon>
        <taxon>Pseudomonadati</taxon>
        <taxon>Pseudomonadota</taxon>
        <taxon>Gammaproteobacteria</taxon>
        <taxon>Oceanospirillales</taxon>
        <taxon>Halomonadaceae</taxon>
        <taxon>Chromohalobacter</taxon>
    </lineage>
</organism>
<dbReference type="Gene3D" id="3.30.10.10">
    <property type="entry name" value="Trypsin Inhibitor V, subunit A"/>
    <property type="match status" value="1"/>
</dbReference>
<feature type="region of interest" description="Disordered" evidence="1">
    <location>
        <begin position="20"/>
        <end position="39"/>
    </location>
</feature>
<feature type="chain" id="PRO_5004196074" description="Peptidase inhibitor I78 family protein" evidence="2">
    <location>
        <begin position="22"/>
        <end position="103"/>
    </location>
</feature>
<dbReference type="EMBL" id="CP000285">
    <property type="protein sequence ID" value="ABE60287.1"/>
    <property type="molecule type" value="Genomic_DNA"/>
</dbReference>
<dbReference type="HOGENOM" id="CLU_123717_0_1_6"/>
<evidence type="ECO:0008006" key="5">
    <source>
        <dbReference type="Google" id="ProtNLM"/>
    </source>
</evidence>
<keyword evidence="2" id="KW-0732">Signal</keyword>
<dbReference type="AlphaFoldDB" id="Q1QTC1"/>
<reference evidence="3 4" key="1">
    <citation type="journal article" date="2011" name="Stand. Genomic Sci.">
        <title>Complete genome sequence of the halophilic and highly halotolerant Chromohalobacter salexigens type strain (1H11(T)).</title>
        <authorList>
            <person name="Copeland A."/>
            <person name="O'Connor K."/>
            <person name="Lucas S."/>
            <person name="Lapidus A."/>
            <person name="Berry K.W."/>
            <person name="Detter J.C."/>
            <person name="Del Rio T.G."/>
            <person name="Hammon N."/>
            <person name="Dalin E."/>
            <person name="Tice H."/>
            <person name="Pitluck S."/>
            <person name="Bruce D."/>
            <person name="Goodwin L."/>
            <person name="Han C."/>
            <person name="Tapia R."/>
            <person name="Saunders E."/>
            <person name="Schmutz J."/>
            <person name="Brettin T."/>
            <person name="Larimer F."/>
            <person name="Land M."/>
            <person name="Hauser L."/>
            <person name="Vargas C."/>
            <person name="Nieto J.J."/>
            <person name="Kyrpides N.C."/>
            <person name="Ivanova N."/>
            <person name="Goker M."/>
            <person name="Klenk H.P."/>
            <person name="Csonka L.N."/>
            <person name="Woyke T."/>
        </authorList>
    </citation>
    <scope>NUCLEOTIDE SEQUENCE [LARGE SCALE GENOMIC DNA]</scope>
    <source>
        <strain evidence="4">ATCC BAA-138 / DSM 3043 / CIP 106854 / NCIMB 13768 / 1H11</strain>
    </source>
</reference>
<dbReference type="GeneID" id="95335632"/>
<evidence type="ECO:0000313" key="4">
    <source>
        <dbReference type="Proteomes" id="UP000000239"/>
    </source>
</evidence>
<dbReference type="PROSITE" id="PS51257">
    <property type="entry name" value="PROKAR_LIPOPROTEIN"/>
    <property type="match status" value="1"/>
</dbReference>
<evidence type="ECO:0000313" key="3">
    <source>
        <dbReference type="EMBL" id="ABE60287.1"/>
    </source>
</evidence>
<dbReference type="Pfam" id="PF11720">
    <property type="entry name" value="Inhibitor_I78"/>
    <property type="match status" value="1"/>
</dbReference>
<dbReference type="RefSeq" id="WP_011508233.1">
    <property type="nucleotide sequence ID" value="NC_007963.1"/>
</dbReference>
<dbReference type="Proteomes" id="UP000000239">
    <property type="component" value="Chromosome"/>
</dbReference>
<evidence type="ECO:0000256" key="2">
    <source>
        <dbReference type="SAM" id="SignalP"/>
    </source>
</evidence>